<proteinExistence type="predicted"/>
<keyword evidence="2" id="KW-0575">Peroxidase</keyword>
<feature type="domain" description="Reverse transcriptase Ty1/copia-type" evidence="1">
    <location>
        <begin position="1"/>
        <end position="128"/>
    </location>
</feature>
<keyword evidence="2" id="KW-0560">Oxidoreductase</keyword>
<dbReference type="Pfam" id="PF07727">
    <property type="entry name" value="RVT_2"/>
    <property type="match status" value="1"/>
</dbReference>
<evidence type="ECO:0000313" key="2">
    <source>
        <dbReference type="EMBL" id="GEV42418.1"/>
    </source>
</evidence>
<dbReference type="InterPro" id="IPR043502">
    <property type="entry name" value="DNA/RNA_pol_sf"/>
</dbReference>
<gene>
    <name evidence="2" type="ORF">Tci_114395</name>
</gene>
<reference evidence="2" key="1">
    <citation type="journal article" date="2019" name="Sci. Rep.">
        <title>Draft genome of Tanacetum cinerariifolium, the natural source of mosquito coil.</title>
        <authorList>
            <person name="Yamashiro T."/>
            <person name="Shiraishi A."/>
            <person name="Satake H."/>
            <person name="Nakayama K."/>
        </authorList>
    </citation>
    <scope>NUCLEOTIDE SEQUENCE</scope>
</reference>
<name>A0A699GNK9_TANCI</name>
<dbReference type="PANTHER" id="PTHR11439:SF521">
    <property type="entry name" value="RNA-DIRECTED DNA POLYMERASE"/>
    <property type="match status" value="1"/>
</dbReference>
<dbReference type="EMBL" id="BKCJ010023116">
    <property type="protein sequence ID" value="GEV42418.1"/>
    <property type="molecule type" value="Genomic_DNA"/>
</dbReference>
<dbReference type="PANTHER" id="PTHR11439">
    <property type="entry name" value="GAG-POL-RELATED RETROTRANSPOSON"/>
    <property type="match status" value="1"/>
</dbReference>
<dbReference type="GO" id="GO:0004601">
    <property type="term" value="F:peroxidase activity"/>
    <property type="evidence" value="ECO:0007669"/>
    <property type="project" value="UniProtKB-KW"/>
</dbReference>
<evidence type="ECO:0000259" key="1">
    <source>
        <dbReference type="Pfam" id="PF07727"/>
    </source>
</evidence>
<organism evidence="2">
    <name type="scientific">Tanacetum cinerariifolium</name>
    <name type="common">Dalmatian daisy</name>
    <name type="synonym">Chrysanthemum cinerariifolium</name>
    <dbReference type="NCBI Taxonomy" id="118510"/>
    <lineage>
        <taxon>Eukaryota</taxon>
        <taxon>Viridiplantae</taxon>
        <taxon>Streptophyta</taxon>
        <taxon>Embryophyta</taxon>
        <taxon>Tracheophyta</taxon>
        <taxon>Spermatophyta</taxon>
        <taxon>Magnoliopsida</taxon>
        <taxon>eudicotyledons</taxon>
        <taxon>Gunneridae</taxon>
        <taxon>Pentapetalae</taxon>
        <taxon>asterids</taxon>
        <taxon>campanulids</taxon>
        <taxon>Asterales</taxon>
        <taxon>Asteraceae</taxon>
        <taxon>Asteroideae</taxon>
        <taxon>Anthemideae</taxon>
        <taxon>Anthemidinae</taxon>
        <taxon>Tanacetum</taxon>
    </lineage>
</organism>
<accession>A0A699GNK9</accession>
<sequence>MDVKTAFLNSKLNEKIYMKQREGFIVKGQEHKVCKLVKSLYGLKQAPKQWHEKFDNNLLSNGFQINKCDKCVYVKQYKNAFVIIFVYVDDMLIMRTNMDVINPTKKMLHSSFDMKDIGEDDVILGKSISGYVFTLGGAVVSWKSSKQTVNTRSTMEAAFVALDKATEEAEWLRSFLEGIPLWPKPVTAVCIDCDIMAALTRAKNHIYNGKSRHIRCRHNTIKDLLRNVIISIDYVKSKENIVDPLTKGLCKEQVIFTSRVEYYGIFLIGITYTRLMCGRIFGNQMAKFFKILMDKDMFTTKMNITVVAQPDSVDARVRLLLFPRYTLQVTSYMGEDDGITTLVKIILDGFTLGSFGHGGCDFRKKGATRNTNIKQCLRKVADEHFTTAVKMISSFSVSPYSDDSTSYGRDDLRTQHILDALFGEGSAISMNILKVITSFVNLWLAMRCPPILVEFVASVPLTPLFKPDNEIRPILIGILWRHFVSKVAMKGVGKEMVSSEYHNDGSFEMLTIDFLNAFNLVDRSTLFHKQGDPFRPFRFALILHPLLYKIKDSCKLLLYAWYLDDGTIIGDSEEVVRVLEIIKVSGPGLGLELNFKKTEIFCLSCNGMKLRKGLFPVDTRRSSLGVKLLKGSVSRDTNFISG</sequence>
<dbReference type="InterPro" id="IPR013103">
    <property type="entry name" value="RVT_2"/>
</dbReference>
<dbReference type="SUPFAM" id="SSF56672">
    <property type="entry name" value="DNA/RNA polymerases"/>
    <property type="match status" value="1"/>
</dbReference>
<dbReference type="AlphaFoldDB" id="A0A699GNK9"/>
<dbReference type="CDD" id="cd09272">
    <property type="entry name" value="RNase_HI_RT_Ty1"/>
    <property type="match status" value="1"/>
</dbReference>
<protein>
    <submittedName>
        <fullName evidence="2">Peroxidase 72</fullName>
    </submittedName>
</protein>
<comment type="caution">
    <text evidence="2">The sequence shown here is derived from an EMBL/GenBank/DDBJ whole genome shotgun (WGS) entry which is preliminary data.</text>
</comment>